<evidence type="ECO:0000256" key="4">
    <source>
        <dbReference type="ARBA" id="ARBA00022636"/>
    </source>
</evidence>
<evidence type="ECO:0000256" key="2">
    <source>
        <dbReference type="ARBA" id="ARBA00012282"/>
    </source>
</evidence>
<dbReference type="InterPro" id="IPR001633">
    <property type="entry name" value="EAL_dom"/>
</dbReference>
<dbReference type="Pfam" id="PF12792">
    <property type="entry name" value="CSS-motif"/>
    <property type="match status" value="1"/>
</dbReference>
<dbReference type="EC" id="3.1.4.52" evidence="2"/>
<comment type="caution">
    <text evidence="12">The sequence shown here is derived from an EMBL/GenBank/DDBJ whole genome shotgun (WGS) entry which is preliminary data.</text>
</comment>
<evidence type="ECO:0000256" key="3">
    <source>
        <dbReference type="ARBA" id="ARBA00022475"/>
    </source>
</evidence>
<evidence type="ECO:0000256" key="5">
    <source>
        <dbReference type="ARBA" id="ARBA00022692"/>
    </source>
</evidence>
<proteinExistence type="predicted"/>
<dbReference type="GO" id="GO:0005886">
    <property type="term" value="C:plasma membrane"/>
    <property type="evidence" value="ECO:0007669"/>
    <property type="project" value="UniProtKB-SubCell"/>
</dbReference>
<feature type="domain" description="EAL" evidence="11">
    <location>
        <begin position="265"/>
        <end position="517"/>
    </location>
</feature>
<evidence type="ECO:0000256" key="1">
    <source>
        <dbReference type="ARBA" id="ARBA00004651"/>
    </source>
</evidence>
<evidence type="ECO:0000256" key="6">
    <source>
        <dbReference type="ARBA" id="ARBA00022801"/>
    </source>
</evidence>
<gene>
    <name evidence="12" type="ORF">B2J69_03395</name>
</gene>
<keyword evidence="7 10" id="KW-1133">Transmembrane helix</keyword>
<dbReference type="GO" id="GO:0071111">
    <property type="term" value="F:cyclic-guanylate-specific phosphodiesterase activity"/>
    <property type="evidence" value="ECO:0007669"/>
    <property type="project" value="UniProtKB-EC"/>
</dbReference>
<dbReference type="RefSeq" id="WP_081136427.1">
    <property type="nucleotide sequence ID" value="NZ_MWUE01000005.1"/>
</dbReference>
<dbReference type="EMBL" id="MWUE01000005">
    <property type="protein sequence ID" value="OQP35558.1"/>
    <property type="molecule type" value="Genomic_DNA"/>
</dbReference>
<dbReference type="InterPro" id="IPR035919">
    <property type="entry name" value="EAL_sf"/>
</dbReference>
<feature type="transmembrane region" description="Helical" evidence="10">
    <location>
        <begin position="241"/>
        <end position="262"/>
    </location>
</feature>
<dbReference type="Proteomes" id="UP000192769">
    <property type="component" value="Unassembled WGS sequence"/>
</dbReference>
<evidence type="ECO:0000256" key="7">
    <source>
        <dbReference type="ARBA" id="ARBA00022989"/>
    </source>
</evidence>
<dbReference type="InterPro" id="IPR050706">
    <property type="entry name" value="Cyclic-di-GMP_PDE-like"/>
</dbReference>
<keyword evidence="3" id="KW-1003">Cell membrane</keyword>
<feature type="transmembrane region" description="Helical" evidence="10">
    <location>
        <begin position="12"/>
        <end position="32"/>
    </location>
</feature>
<dbReference type="OrthoDB" id="675397at2"/>
<dbReference type="SMART" id="SM00052">
    <property type="entry name" value="EAL"/>
    <property type="match status" value="1"/>
</dbReference>
<comment type="catalytic activity">
    <reaction evidence="9">
        <text>3',3'-c-di-GMP + H2O = 5'-phosphoguanylyl(3'-&gt;5')guanosine + H(+)</text>
        <dbReference type="Rhea" id="RHEA:24902"/>
        <dbReference type="ChEBI" id="CHEBI:15377"/>
        <dbReference type="ChEBI" id="CHEBI:15378"/>
        <dbReference type="ChEBI" id="CHEBI:58754"/>
        <dbReference type="ChEBI" id="CHEBI:58805"/>
        <dbReference type="EC" id="3.1.4.52"/>
    </reaction>
</comment>
<dbReference type="PANTHER" id="PTHR33121:SF81">
    <property type="entry name" value="CYCLIC DI-GMP PHOSPHODIESTERASE PDEB-RELATED"/>
    <property type="match status" value="1"/>
</dbReference>
<organism evidence="12 13">
    <name type="scientific">Pantoea latae</name>
    <dbReference type="NCBI Taxonomy" id="1964541"/>
    <lineage>
        <taxon>Bacteria</taxon>
        <taxon>Pseudomonadati</taxon>
        <taxon>Pseudomonadota</taxon>
        <taxon>Gammaproteobacteria</taxon>
        <taxon>Enterobacterales</taxon>
        <taxon>Erwiniaceae</taxon>
        <taxon>Pantoea</taxon>
    </lineage>
</organism>
<name>A0A1V9DNX2_9GAMM</name>
<accession>A0A1V9DNX2</accession>
<keyword evidence="4" id="KW-0973">c-di-GMP</keyword>
<keyword evidence="13" id="KW-1185">Reference proteome</keyword>
<dbReference type="AlphaFoldDB" id="A0A1V9DNX2"/>
<keyword evidence="8 10" id="KW-0472">Membrane</keyword>
<dbReference type="PANTHER" id="PTHR33121">
    <property type="entry name" value="CYCLIC DI-GMP PHOSPHODIESTERASE PDEF"/>
    <property type="match status" value="1"/>
</dbReference>
<dbReference type="InterPro" id="IPR024744">
    <property type="entry name" value="CSS-motif_dom"/>
</dbReference>
<evidence type="ECO:0000313" key="13">
    <source>
        <dbReference type="Proteomes" id="UP000192769"/>
    </source>
</evidence>
<evidence type="ECO:0000256" key="10">
    <source>
        <dbReference type="SAM" id="Phobius"/>
    </source>
</evidence>
<evidence type="ECO:0000256" key="8">
    <source>
        <dbReference type="ARBA" id="ARBA00023136"/>
    </source>
</evidence>
<evidence type="ECO:0000256" key="9">
    <source>
        <dbReference type="ARBA" id="ARBA00034290"/>
    </source>
</evidence>
<dbReference type="PROSITE" id="PS50883">
    <property type="entry name" value="EAL"/>
    <property type="match status" value="1"/>
</dbReference>
<keyword evidence="5 10" id="KW-0812">Transmembrane</keyword>
<dbReference type="Gene3D" id="3.20.20.450">
    <property type="entry name" value="EAL domain"/>
    <property type="match status" value="1"/>
</dbReference>
<comment type="subcellular location">
    <subcellularLocation>
        <location evidence="1">Cell membrane</location>
        <topology evidence="1">Multi-pass membrane protein</topology>
    </subcellularLocation>
</comment>
<reference evidence="12 13" key="1">
    <citation type="submission" date="2017-02" db="EMBL/GenBank/DDBJ databases">
        <title>Whole genome shotgun sequence of Pantoea agglomerans strain AS1 isolated from a cycad, Zamia floridana in Central Florida, USA.</title>
        <authorList>
            <person name="Lata P."/>
            <person name="Govindarajan S."/>
            <person name="Qi F."/>
            <person name="Li J.-L."/>
            <person name="Maurya S.K."/>
            <person name="Sahoo M.K."/>
        </authorList>
    </citation>
    <scope>NUCLEOTIDE SEQUENCE [LARGE SCALE GENOMIC DNA]</scope>
    <source>
        <strain evidence="12 13">AS1</strain>
    </source>
</reference>
<evidence type="ECO:0000313" key="12">
    <source>
        <dbReference type="EMBL" id="OQP35558.1"/>
    </source>
</evidence>
<evidence type="ECO:0000259" key="11">
    <source>
        <dbReference type="PROSITE" id="PS50883"/>
    </source>
</evidence>
<dbReference type="Pfam" id="PF00563">
    <property type="entry name" value="EAL"/>
    <property type="match status" value="1"/>
</dbReference>
<protein>
    <recommendedName>
        <fullName evidence="2">cyclic-guanylate-specific phosphodiesterase</fullName>
        <ecNumber evidence="2">3.1.4.52</ecNumber>
    </recommendedName>
</protein>
<sequence>MPPLKRKRDYARIIIILSGVLPLLLGILFTAIDARHTVEQQQISAANTLLSQAEKMSDSAWDMITWLRRFHYRPCNQFEDELQRAGNLNAYFRAIGKLEGETVTCSSAYGTNPGTLTDMMRRAPPVTGKAWWSLSLAGTAGVPDRPAVIFVRQLADDEGFWAIIDGQYLMDFMSAIGESRGYRLSMRFDNGAPITVGEAPPPRSSLFSAQIYQAQSSRYPISVTIETPGAELMRAWRQVTFIFLPMTAILSILLMVLTANWLQRRISWRDEIRRAIHARQFSVHYQPVYNNRTQSCTGAEALLRWTLPGGDSIRPDIFISAAEAEGMIVPLTRHLLDLIAEDVQQWQVEPGFHIGINVAADHLQHPAFVDDMLKFADKIKQTPLLITLELTERSLIKDGEDVARKLDRLRADGMKVAIDDFGTGHCSLSYLQTFALDYLKIDRGFINAIESLSGETPVLDAIINLSHKLQLEVLGEGVETALQYCYLRQRGVTFIQGYYYAHPMDNDALIAWLAEHEQQPMRIEDSDDAQLHPS</sequence>
<dbReference type="CDD" id="cd01948">
    <property type="entry name" value="EAL"/>
    <property type="match status" value="1"/>
</dbReference>
<keyword evidence="6" id="KW-0378">Hydrolase</keyword>
<dbReference type="SUPFAM" id="SSF141868">
    <property type="entry name" value="EAL domain-like"/>
    <property type="match status" value="1"/>
</dbReference>